<comment type="subcellular location">
    <subcellularLocation>
        <location evidence="1">Membrane</location>
    </subcellularLocation>
</comment>
<keyword evidence="5 7" id="KW-1133">Transmembrane helix</keyword>
<dbReference type="AlphaFoldDB" id="A0A803M679"/>
<proteinExistence type="predicted"/>
<evidence type="ECO:0000259" key="8">
    <source>
        <dbReference type="Pfam" id="PF01490"/>
    </source>
</evidence>
<feature type="domain" description="Amino acid transporter transmembrane" evidence="8">
    <location>
        <begin position="45"/>
        <end position="423"/>
    </location>
</feature>
<dbReference type="EnsemblPlants" id="AUR62023952-RA">
    <property type="protein sequence ID" value="AUR62023952-RA:cds"/>
    <property type="gene ID" value="AUR62023952"/>
</dbReference>
<keyword evidence="2" id="KW-0813">Transport</keyword>
<dbReference type="GO" id="GO:0016020">
    <property type="term" value="C:membrane"/>
    <property type="evidence" value="ECO:0007669"/>
    <property type="project" value="UniProtKB-SubCell"/>
</dbReference>
<evidence type="ECO:0000256" key="1">
    <source>
        <dbReference type="ARBA" id="ARBA00004370"/>
    </source>
</evidence>
<dbReference type="GO" id="GO:0006865">
    <property type="term" value="P:amino acid transport"/>
    <property type="evidence" value="ECO:0007669"/>
    <property type="project" value="UniProtKB-KW"/>
</dbReference>
<reference evidence="9" key="2">
    <citation type="submission" date="2021-03" db="UniProtKB">
        <authorList>
            <consortium name="EnsemblPlants"/>
        </authorList>
    </citation>
    <scope>IDENTIFICATION</scope>
</reference>
<dbReference type="InterPro" id="IPR013057">
    <property type="entry name" value="AA_transpt_TM"/>
</dbReference>
<feature type="transmembrane region" description="Helical" evidence="7">
    <location>
        <begin position="171"/>
        <end position="191"/>
    </location>
</feature>
<dbReference type="Pfam" id="PF01490">
    <property type="entry name" value="Aa_trans"/>
    <property type="match status" value="1"/>
</dbReference>
<protein>
    <recommendedName>
        <fullName evidence="8">Amino acid transporter transmembrane domain-containing protein</fullName>
    </recommendedName>
</protein>
<reference evidence="9" key="1">
    <citation type="journal article" date="2017" name="Nature">
        <title>The genome of Chenopodium quinoa.</title>
        <authorList>
            <person name="Jarvis D.E."/>
            <person name="Ho Y.S."/>
            <person name="Lightfoot D.J."/>
            <person name="Schmoeckel S.M."/>
            <person name="Li B."/>
            <person name="Borm T.J.A."/>
            <person name="Ohyanagi H."/>
            <person name="Mineta K."/>
            <person name="Michell C.T."/>
            <person name="Saber N."/>
            <person name="Kharbatia N.M."/>
            <person name="Rupper R.R."/>
            <person name="Sharp A.R."/>
            <person name="Dally N."/>
            <person name="Boughton B.A."/>
            <person name="Woo Y.H."/>
            <person name="Gao G."/>
            <person name="Schijlen E.G.W.M."/>
            <person name="Guo X."/>
            <person name="Momin A.A."/>
            <person name="Negrao S."/>
            <person name="Al-Babili S."/>
            <person name="Gehring C."/>
            <person name="Roessner U."/>
            <person name="Jung C."/>
            <person name="Murphy K."/>
            <person name="Arold S.T."/>
            <person name="Gojobori T."/>
            <person name="van der Linden C.G."/>
            <person name="van Loo E.N."/>
            <person name="Jellen E.N."/>
            <person name="Maughan P.J."/>
            <person name="Tester M."/>
        </authorList>
    </citation>
    <scope>NUCLEOTIDE SEQUENCE [LARGE SCALE GENOMIC DNA]</scope>
    <source>
        <strain evidence="9">cv. PI 614886</strain>
    </source>
</reference>
<feature type="transmembrane region" description="Helical" evidence="7">
    <location>
        <begin position="213"/>
        <end position="232"/>
    </location>
</feature>
<organism evidence="9 10">
    <name type="scientific">Chenopodium quinoa</name>
    <name type="common">Quinoa</name>
    <dbReference type="NCBI Taxonomy" id="63459"/>
    <lineage>
        <taxon>Eukaryota</taxon>
        <taxon>Viridiplantae</taxon>
        <taxon>Streptophyta</taxon>
        <taxon>Embryophyta</taxon>
        <taxon>Tracheophyta</taxon>
        <taxon>Spermatophyta</taxon>
        <taxon>Magnoliopsida</taxon>
        <taxon>eudicotyledons</taxon>
        <taxon>Gunneridae</taxon>
        <taxon>Pentapetalae</taxon>
        <taxon>Caryophyllales</taxon>
        <taxon>Chenopodiaceae</taxon>
        <taxon>Chenopodioideae</taxon>
        <taxon>Atripliceae</taxon>
        <taxon>Chenopodium</taxon>
    </lineage>
</organism>
<keyword evidence="10" id="KW-1185">Reference proteome</keyword>
<evidence type="ECO:0000313" key="9">
    <source>
        <dbReference type="EnsemblPlants" id="AUR62023952-RA:cds"/>
    </source>
</evidence>
<evidence type="ECO:0000256" key="5">
    <source>
        <dbReference type="ARBA" id="ARBA00022989"/>
    </source>
</evidence>
<feature type="transmembrane region" description="Helical" evidence="7">
    <location>
        <begin position="371"/>
        <end position="393"/>
    </location>
</feature>
<feature type="transmembrane region" description="Helical" evidence="7">
    <location>
        <begin position="252"/>
        <end position="273"/>
    </location>
</feature>
<evidence type="ECO:0000256" key="6">
    <source>
        <dbReference type="ARBA" id="ARBA00023136"/>
    </source>
</evidence>
<feature type="transmembrane region" description="Helical" evidence="7">
    <location>
        <begin position="293"/>
        <end position="317"/>
    </location>
</feature>
<evidence type="ECO:0000256" key="3">
    <source>
        <dbReference type="ARBA" id="ARBA00022692"/>
    </source>
</evidence>
<dbReference type="OMA" id="FVFWVNT"/>
<feature type="transmembrane region" description="Helical" evidence="7">
    <location>
        <begin position="109"/>
        <end position="129"/>
    </location>
</feature>
<keyword evidence="6 7" id="KW-0472">Membrane</keyword>
<keyword evidence="3 7" id="KW-0812">Transmembrane</keyword>
<name>A0A803M679_CHEQI</name>
<dbReference type="Proteomes" id="UP000596660">
    <property type="component" value="Unplaced"/>
</dbReference>
<keyword evidence="4" id="KW-0029">Amino-acid transport</keyword>
<dbReference type="PANTHER" id="PTHR48017">
    <property type="entry name" value="OS05G0424000 PROTEIN-RELATED"/>
    <property type="match status" value="1"/>
</dbReference>
<feature type="transmembrane region" description="Helical" evidence="7">
    <location>
        <begin position="400"/>
        <end position="423"/>
    </location>
</feature>
<evidence type="ECO:0000256" key="2">
    <source>
        <dbReference type="ARBA" id="ARBA00022448"/>
    </source>
</evidence>
<sequence length="440" mass="48816">MLKFFRSSSVVPLEGFEMDSKQWREVPLPPKKEFDVFYSNIVLESKGWGGGLLCLSAGALVTFYSYTLLSLVLEHHAQLGRRQLHFRAMAHDILGPSWGKYFVGPIQLAVCYGSVVAACLLGGQCIKAIYLLTNPDGEMKLRYFVIVFGGLMLILAQMPSFHSLRHINLTSLILCLAYSACTTAASIYVGINNNASEESKTDYSVVGKTKDRIYGVFSAIAIIATTFGNGMIPEIQATIVPPVKEKMFKGLILCYTIVLATIFSVAVSGYWAFGNKSHGQILSNFVVNGNPLLPRWFVIMTITFVTFQLAAFGVVYMQPTNEVLENLLSDPKSHPFSQRNVIPRVLSRFIFVASATFLAAVLPFFGDIMGIIGAFGFLPLDFALPVIFYNITFRPSMRSFIFWANLVVMGLFFVLVVVGYAAAIREIVLDANFFRLFPHL</sequence>
<evidence type="ECO:0000313" key="10">
    <source>
        <dbReference type="Proteomes" id="UP000596660"/>
    </source>
</evidence>
<dbReference type="Gramene" id="AUR62023952-RA">
    <property type="protein sequence ID" value="AUR62023952-RA:cds"/>
    <property type="gene ID" value="AUR62023952"/>
</dbReference>
<feature type="transmembrane region" description="Helical" evidence="7">
    <location>
        <begin position="345"/>
        <end position="365"/>
    </location>
</feature>
<accession>A0A803M679</accession>
<evidence type="ECO:0000256" key="7">
    <source>
        <dbReference type="SAM" id="Phobius"/>
    </source>
</evidence>
<feature type="transmembrane region" description="Helical" evidence="7">
    <location>
        <begin position="48"/>
        <end position="73"/>
    </location>
</feature>
<feature type="transmembrane region" description="Helical" evidence="7">
    <location>
        <begin position="141"/>
        <end position="159"/>
    </location>
</feature>
<evidence type="ECO:0000256" key="4">
    <source>
        <dbReference type="ARBA" id="ARBA00022970"/>
    </source>
</evidence>